<reference evidence="1 2" key="1">
    <citation type="submission" date="2021-03" db="EMBL/GenBank/DDBJ databases">
        <authorList>
            <person name="King G.J."/>
            <person name="Bancroft I."/>
            <person name="Baten A."/>
            <person name="Bloomfield J."/>
            <person name="Borpatragohain P."/>
            <person name="He Z."/>
            <person name="Irish N."/>
            <person name="Irwin J."/>
            <person name="Liu K."/>
            <person name="Mauleon R.P."/>
            <person name="Moore J."/>
            <person name="Morris R."/>
            <person name="Ostergaard L."/>
            <person name="Wang B."/>
            <person name="Wells R."/>
        </authorList>
    </citation>
    <scope>NUCLEOTIDE SEQUENCE [LARGE SCALE GENOMIC DNA]</scope>
    <source>
        <strain evidence="1">R-o-18</strain>
        <tissue evidence="1">Leaf</tissue>
    </source>
</reference>
<gene>
    <name evidence="1" type="primary">A04p005560.1_BraROA</name>
    <name evidence="1" type="ORF">IGI04_014502</name>
</gene>
<name>A0ABQ7MPV1_BRACM</name>
<feature type="non-terminal residue" evidence="1">
    <location>
        <position position="87"/>
    </location>
</feature>
<sequence length="87" mass="10213">MELVTEAQCLQLIQRSNVTSGIRARLQYQDHRLKFSFGSVREARSSNQRIKQARRKIRSRLETYLVYLCVLFALKNLQDRSVALVDK</sequence>
<keyword evidence="2" id="KW-1185">Reference proteome</keyword>
<comment type="caution">
    <text evidence="1">The sequence shown here is derived from an EMBL/GenBank/DDBJ whole genome shotgun (WGS) entry which is preliminary data.</text>
</comment>
<evidence type="ECO:0000313" key="2">
    <source>
        <dbReference type="Proteomes" id="UP000823674"/>
    </source>
</evidence>
<dbReference type="Proteomes" id="UP000823674">
    <property type="component" value="Chromosome A04"/>
</dbReference>
<dbReference type="EMBL" id="JADBGQ010000004">
    <property type="protein sequence ID" value="KAG5399895.1"/>
    <property type="molecule type" value="Genomic_DNA"/>
</dbReference>
<organism evidence="1 2">
    <name type="scientific">Brassica rapa subsp. trilocularis</name>
    <dbReference type="NCBI Taxonomy" id="1813537"/>
    <lineage>
        <taxon>Eukaryota</taxon>
        <taxon>Viridiplantae</taxon>
        <taxon>Streptophyta</taxon>
        <taxon>Embryophyta</taxon>
        <taxon>Tracheophyta</taxon>
        <taxon>Spermatophyta</taxon>
        <taxon>Magnoliopsida</taxon>
        <taxon>eudicotyledons</taxon>
        <taxon>Gunneridae</taxon>
        <taxon>Pentapetalae</taxon>
        <taxon>rosids</taxon>
        <taxon>malvids</taxon>
        <taxon>Brassicales</taxon>
        <taxon>Brassicaceae</taxon>
        <taxon>Brassiceae</taxon>
        <taxon>Brassica</taxon>
    </lineage>
</organism>
<accession>A0ABQ7MPV1</accession>
<proteinExistence type="predicted"/>
<protein>
    <submittedName>
        <fullName evidence="1">Uncharacterized protein</fullName>
    </submittedName>
</protein>
<evidence type="ECO:0000313" key="1">
    <source>
        <dbReference type="EMBL" id="KAG5399895.1"/>
    </source>
</evidence>